<reference evidence="2 3" key="1">
    <citation type="journal article" date="2019" name="Nat. Ecol. Evol.">
        <title>Megaphylogeny resolves global patterns of mushroom evolution.</title>
        <authorList>
            <person name="Varga T."/>
            <person name="Krizsan K."/>
            <person name="Foldi C."/>
            <person name="Dima B."/>
            <person name="Sanchez-Garcia M."/>
            <person name="Sanchez-Ramirez S."/>
            <person name="Szollosi G.J."/>
            <person name="Szarkandi J.G."/>
            <person name="Papp V."/>
            <person name="Albert L."/>
            <person name="Andreopoulos W."/>
            <person name="Angelini C."/>
            <person name="Antonin V."/>
            <person name="Barry K.W."/>
            <person name="Bougher N.L."/>
            <person name="Buchanan P."/>
            <person name="Buyck B."/>
            <person name="Bense V."/>
            <person name="Catcheside P."/>
            <person name="Chovatia M."/>
            <person name="Cooper J."/>
            <person name="Damon W."/>
            <person name="Desjardin D."/>
            <person name="Finy P."/>
            <person name="Geml J."/>
            <person name="Haridas S."/>
            <person name="Hughes K."/>
            <person name="Justo A."/>
            <person name="Karasinski D."/>
            <person name="Kautmanova I."/>
            <person name="Kiss B."/>
            <person name="Kocsube S."/>
            <person name="Kotiranta H."/>
            <person name="LaButti K.M."/>
            <person name="Lechner B.E."/>
            <person name="Liimatainen K."/>
            <person name="Lipzen A."/>
            <person name="Lukacs Z."/>
            <person name="Mihaltcheva S."/>
            <person name="Morgado L.N."/>
            <person name="Niskanen T."/>
            <person name="Noordeloos M.E."/>
            <person name="Ohm R.A."/>
            <person name="Ortiz-Santana B."/>
            <person name="Ovrebo C."/>
            <person name="Racz N."/>
            <person name="Riley R."/>
            <person name="Savchenko A."/>
            <person name="Shiryaev A."/>
            <person name="Soop K."/>
            <person name="Spirin V."/>
            <person name="Szebenyi C."/>
            <person name="Tomsovsky M."/>
            <person name="Tulloss R.E."/>
            <person name="Uehling J."/>
            <person name="Grigoriev I.V."/>
            <person name="Vagvolgyi C."/>
            <person name="Papp T."/>
            <person name="Martin F.M."/>
            <person name="Miettinen O."/>
            <person name="Hibbett D.S."/>
            <person name="Nagy L.G."/>
        </authorList>
    </citation>
    <scope>NUCLEOTIDE SEQUENCE [LARGE SCALE GENOMIC DNA]</scope>
    <source>
        <strain evidence="2 3">CBS 962.96</strain>
    </source>
</reference>
<feature type="compositionally biased region" description="Acidic residues" evidence="1">
    <location>
        <begin position="87"/>
        <end position="96"/>
    </location>
</feature>
<proteinExistence type="predicted"/>
<protein>
    <submittedName>
        <fullName evidence="2">Uncharacterized protein</fullName>
    </submittedName>
</protein>
<accession>A0A4S8KU92</accession>
<sequence length="110" mass="12032">MNLRKEHGETMTMTSNWVITGVNLHSTDNDDDTPTAQAKRQAAIATARMSEKVKAQSKVEEVIEGSQPGAGKRTTCRSTRSTHSDVIEADAIDDNDEQRGHEYGNGDSEL</sequence>
<feature type="region of interest" description="Disordered" evidence="1">
    <location>
        <begin position="58"/>
        <end position="110"/>
    </location>
</feature>
<name>A0A4S8KU92_DENBC</name>
<evidence type="ECO:0000313" key="2">
    <source>
        <dbReference type="EMBL" id="THU79452.1"/>
    </source>
</evidence>
<dbReference type="Proteomes" id="UP000297245">
    <property type="component" value="Unassembled WGS sequence"/>
</dbReference>
<evidence type="ECO:0000256" key="1">
    <source>
        <dbReference type="SAM" id="MobiDB-lite"/>
    </source>
</evidence>
<dbReference type="AlphaFoldDB" id="A0A4S8KU92"/>
<gene>
    <name evidence="2" type="ORF">K435DRAFT_875441</name>
</gene>
<dbReference type="EMBL" id="ML180023">
    <property type="protein sequence ID" value="THU79452.1"/>
    <property type="molecule type" value="Genomic_DNA"/>
</dbReference>
<organism evidence="2 3">
    <name type="scientific">Dendrothele bispora (strain CBS 962.96)</name>
    <dbReference type="NCBI Taxonomy" id="1314807"/>
    <lineage>
        <taxon>Eukaryota</taxon>
        <taxon>Fungi</taxon>
        <taxon>Dikarya</taxon>
        <taxon>Basidiomycota</taxon>
        <taxon>Agaricomycotina</taxon>
        <taxon>Agaricomycetes</taxon>
        <taxon>Agaricomycetidae</taxon>
        <taxon>Agaricales</taxon>
        <taxon>Agaricales incertae sedis</taxon>
        <taxon>Dendrothele</taxon>
    </lineage>
</organism>
<evidence type="ECO:0000313" key="3">
    <source>
        <dbReference type="Proteomes" id="UP000297245"/>
    </source>
</evidence>
<keyword evidence="3" id="KW-1185">Reference proteome</keyword>